<dbReference type="EMBL" id="CP125942">
    <property type="protein sequence ID" value="XAO46967.1"/>
    <property type="molecule type" value="Genomic_DNA"/>
</dbReference>
<evidence type="ECO:0000256" key="3">
    <source>
        <dbReference type="ARBA" id="ARBA00022801"/>
    </source>
</evidence>
<dbReference type="Proteomes" id="UP001486888">
    <property type="component" value="Chromosome"/>
</dbReference>
<accession>A0AAU6WGF1</accession>
<dbReference type="InterPro" id="IPR050202">
    <property type="entry name" value="Cyt/Deoxycyt_deaminase"/>
</dbReference>
<dbReference type="PROSITE" id="PS51747">
    <property type="entry name" value="CYT_DCMP_DEAMINASES_2"/>
    <property type="match status" value="1"/>
</dbReference>
<evidence type="ECO:0000256" key="2">
    <source>
        <dbReference type="ARBA" id="ARBA00022723"/>
    </source>
</evidence>
<dbReference type="KEGG" id="gey:QMQ05_05435"/>
<dbReference type="InterPro" id="IPR002125">
    <property type="entry name" value="CMP_dCMP_dom"/>
</dbReference>
<proteinExistence type="inferred from homology"/>
<evidence type="ECO:0000256" key="4">
    <source>
        <dbReference type="ARBA" id="ARBA00022833"/>
    </source>
</evidence>
<dbReference type="GO" id="GO:0005829">
    <property type="term" value="C:cytosol"/>
    <property type="evidence" value="ECO:0007669"/>
    <property type="project" value="TreeGrafter"/>
</dbReference>
<dbReference type="SUPFAM" id="SSF53927">
    <property type="entry name" value="Cytidine deaminase-like"/>
    <property type="match status" value="1"/>
</dbReference>
<dbReference type="RefSeq" id="WP_345473642.1">
    <property type="nucleotide sequence ID" value="NZ_CP125942.1"/>
</dbReference>
<keyword evidence="4" id="KW-0862">Zinc</keyword>
<reference evidence="6 7" key="1">
    <citation type="submission" date="2023-05" db="EMBL/GenBank/DDBJ databases">
        <title>Glutamicibacter sp. B1, complete genome.</title>
        <authorList>
            <person name="Long Y.H."/>
            <person name="Fang T."/>
            <person name="Li X.Y."/>
        </authorList>
    </citation>
    <scope>NUCLEOTIDE SEQUENCE [LARGE SCALE GENOMIC DNA]</scope>
    <source>
        <strain evidence="6 7">B1</strain>
    </source>
</reference>
<feature type="domain" description="CMP/dCMP-type deaminase" evidence="5">
    <location>
        <begin position="17"/>
        <end position="145"/>
    </location>
</feature>
<dbReference type="GO" id="GO:0055086">
    <property type="term" value="P:nucleobase-containing small molecule metabolic process"/>
    <property type="evidence" value="ECO:0007669"/>
    <property type="project" value="UniProtKB-ARBA"/>
</dbReference>
<dbReference type="GO" id="GO:0042802">
    <property type="term" value="F:identical protein binding"/>
    <property type="evidence" value="ECO:0007669"/>
    <property type="project" value="UniProtKB-ARBA"/>
</dbReference>
<comment type="similarity">
    <text evidence="1">Belongs to the cytidine and deoxycytidylate deaminase family.</text>
</comment>
<protein>
    <submittedName>
        <fullName evidence="6">Cytidine deaminase</fullName>
    </submittedName>
</protein>
<dbReference type="InterPro" id="IPR016193">
    <property type="entry name" value="Cytidine_deaminase-like"/>
</dbReference>
<evidence type="ECO:0000313" key="7">
    <source>
        <dbReference type="Proteomes" id="UP001486888"/>
    </source>
</evidence>
<dbReference type="CDD" id="cd01283">
    <property type="entry name" value="cytidine_deaminase"/>
    <property type="match status" value="1"/>
</dbReference>
<dbReference type="GO" id="GO:0004126">
    <property type="term" value="F:cytidine deaminase activity"/>
    <property type="evidence" value="ECO:0007669"/>
    <property type="project" value="TreeGrafter"/>
</dbReference>
<keyword evidence="7" id="KW-1185">Reference proteome</keyword>
<dbReference type="GO" id="GO:0072527">
    <property type="term" value="P:pyrimidine-containing compound metabolic process"/>
    <property type="evidence" value="ECO:0007669"/>
    <property type="project" value="UniProtKB-ARBA"/>
</dbReference>
<dbReference type="PROSITE" id="PS00903">
    <property type="entry name" value="CYT_DCMP_DEAMINASES_1"/>
    <property type="match status" value="1"/>
</dbReference>
<dbReference type="InterPro" id="IPR016192">
    <property type="entry name" value="APOBEC/CMP_deaminase_Zn-bd"/>
</dbReference>
<gene>
    <name evidence="6" type="ORF">QMQ05_05435</name>
</gene>
<keyword evidence="3" id="KW-0378">Hydrolase</keyword>
<dbReference type="PANTHER" id="PTHR11644:SF2">
    <property type="entry name" value="CYTIDINE DEAMINASE"/>
    <property type="match status" value="1"/>
</dbReference>
<sequence length="149" mass="15702">MDLDGFYDPHALIELNDAEQELVEFARRTIDASTDAVPGGDGLHTMGSAVLDATGSMHAGVNLYHFTGGPCAELVALATARASGARAPEVIVAVGNEGRGIKNPCGRCRQVMADSYPQLRVIVDTPIGARTVKIAQLLPLGFDWVAEQA</sequence>
<dbReference type="PANTHER" id="PTHR11644">
    <property type="entry name" value="CYTIDINE DEAMINASE"/>
    <property type="match status" value="1"/>
</dbReference>
<dbReference type="AlphaFoldDB" id="A0AAU6WGF1"/>
<evidence type="ECO:0000313" key="6">
    <source>
        <dbReference type="EMBL" id="XAO46967.1"/>
    </source>
</evidence>
<organism evidence="6 7">
    <name type="scientific">Glutamicibacter ectropisis</name>
    <dbReference type="NCBI Taxonomy" id="3046593"/>
    <lineage>
        <taxon>Bacteria</taxon>
        <taxon>Bacillati</taxon>
        <taxon>Actinomycetota</taxon>
        <taxon>Actinomycetes</taxon>
        <taxon>Micrococcales</taxon>
        <taxon>Micrococcaceae</taxon>
        <taxon>Glutamicibacter</taxon>
    </lineage>
</organism>
<keyword evidence="2" id="KW-0479">Metal-binding</keyword>
<name>A0AAU6WGF1_9MICC</name>
<dbReference type="Gene3D" id="3.40.140.10">
    <property type="entry name" value="Cytidine Deaminase, domain 2"/>
    <property type="match status" value="1"/>
</dbReference>
<evidence type="ECO:0000259" key="5">
    <source>
        <dbReference type="PROSITE" id="PS51747"/>
    </source>
</evidence>
<evidence type="ECO:0000256" key="1">
    <source>
        <dbReference type="ARBA" id="ARBA00006576"/>
    </source>
</evidence>
<dbReference type="GO" id="GO:0008270">
    <property type="term" value="F:zinc ion binding"/>
    <property type="evidence" value="ECO:0007669"/>
    <property type="project" value="InterPro"/>
</dbReference>